<comment type="caution">
    <text evidence="1">The sequence shown here is derived from an EMBL/GenBank/DDBJ whole genome shotgun (WGS) entry which is preliminary data.</text>
</comment>
<protein>
    <recommendedName>
        <fullName evidence="3">DUF192 domain-containing protein</fullName>
    </recommendedName>
</protein>
<evidence type="ECO:0000313" key="1">
    <source>
        <dbReference type="EMBL" id="RDK01971.1"/>
    </source>
</evidence>
<evidence type="ECO:0008006" key="3">
    <source>
        <dbReference type="Google" id="ProtNLM"/>
    </source>
</evidence>
<dbReference type="RefSeq" id="WP_115101275.1">
    <property type="nucleotide sequence ID" value="NZ_QHKS01000008.1"/>
</dbReference>
<dbReference type="Gene3D" id="2.60.120.1140">
    <property type="entry name" value="Protein of unknown function DUF192"/>
    <property type="match status" value="1"/>
</dbReference>
<gene>
    <name evidence="1" type="ORF">DLM46_13480</name>
</gene>
<evidence type="ECO:0000313" key="2">
    <source>
        <dbReference type="Proteomes" id="UP000254875"/>
    </source>
</evidence>
<dbReference type="InterPro" id="IPR038695">
    <property type="entry name" value="Saro_0823-like_sf"/>
</dbReference>
<sequence length="116" mass="13308">MKLTRLHVRGQNLGVKVSITETARERMRGLLGHDDLPHDEALLLKRCGSVHTFGMRFPIDVLFLDRQQRIVAIHHSVPRRRMLLDLRASQTLEMPAGMALQFQILPGDTLDFEDIQ</sequence>
<dbReference type="Pfam" id="PF02643">
    <property type="entry name" value="DUF192"/>
    <property type="match status" value="1"/>
</dbReference>
<dbReference type="AlphaFoldDB" id="A0A370N8P4"/>
<reference evidence="2" key="1">
    <citation type="submission" date="2018-05" db="EMBL/GenBank/DDBJ databases">
        <authorList>
            <person name="Feng T."/>
        </authorList>
    </citation>
    <scope>NUCLEOTIDE SEQUENCE [LARGE SCALE GENOMIC DNA]</scope>
    <source>
        <strain evidence="2">S27</strain>
    </source>
</reference>
<accession>A0A370N8P4</accession>
<organism evidence="1 2">
    <name type="scientific">Paraburkholderia lacunae</name>
    <dbReference type="NCBI Taxonomy" id="2211104"/>
    <lineage>
        <taxon>Bacteria</taxon>
        <taxon>Pseudomonadati</taxon>
        <taxon>Pseudomonadota</taxon>
        <taxon>Betaproteobacteria</taxon>
        <taxon>Burkholderiales</taxon>
        <taxon>Burkholderiaceae</taxon>
        <taxon>Paraburkholderia</taxon>
    </lineage>
</organism>
<dbReference type="EMBL" id="QHKS01000008">
    <property type="protein sequence ID" value="RDK01971.1"/>
    <property type="molecule type" value="Genomic_DNA"/>
</dbReference>
<dbReference type="PANTHER" id="PTHR37953">
    <property type="entry name" value="UPF0127 PROTEIN MJ1496"/>
    <property type="match status" value="1"/>
</dbReference>
<dbReference type="PANTHER" id="PTHR37953:SF1">
    <property type="entry name" value="UPF0127 PROTEIN MJ1496"/>
    <property type="match status" value="1"/>
</dbReference>
<name>A0A370N8P4_9BURK</name>
<dbReference type="OrthoDB" id="9813379at2"/>
<dbReference type="InterPro" id="IPR003795">
    <property type="entry name" value="DUF192"/>
</dbReference>
<keyword evidence="2" id="KW-1185">Reference proteome</keyword>
<proteinExistence type="predicted"/>
<dbReference type="Proteomes" id="UP000254875">
    <property type="component" value="Unassembled WGS sequence"/>
</dbReference>